<dbReference type="GO" id="GO:0016903">
    <property type="term" value="F:oxidoreductase activity, acting on the aldehyde or oxo group of donors"/>
    <property type="evidence" value="ECO:0007669"/>
    <property type="project" value="InterPro"/>
</dbReference>
<keyword evidence="3" id="KW-0670">Pyruvate</keyword>
<dbReference type="PANTHER" id="PTHR43854">
    <property type="entry name" value="INDOLEPYRUVATE OXIDOREDUCTASE SUBUNIT IORB"/>
    <property type="match status" value="1"/>
</dbReference>
<dbReference type="RefSeq" id="WP_013121246.1">
    <property type="nucleotide sequence ID" value="NC_014152.1"/>
</dbReference>
<dbReference type="InterPro" id="IPR052198">
    <property type="entry name" value="IorB_Oxidoreductase"/>
</dbReference>
<dbReference type="PANTHER" id="PTHR43854:SF1">
    <property type="entry name" value="INDOLEPYRUVATE OXIDOREDUCTASE SUBUNIT IORB"/>
    <property type="match status" value="1"/>
</dbReference>
<organism evidence="3 4">
    <name type="scientific">Thermincola potens (strain JR)</name>
    <dbReference type="NCBI Taxonomy" id="635013"/>
    <lineage>
        <taxon>Bacteria</taxon>
        <taxon>Bacillati</taxon>
        <taxon>Bacillota</taxon>
        <taxon>Clostridia</taxon>
        <taxon>Eubacteriales</taxon>
        <taxon>Thermincolaceae</taxon>
        <taxon>Thermincola</taxon>
    </lineage>
</organism>
<reference evidence="3 4" key="1">
    <citation type="submission" date="2010-05" db="EMBL/GenBank/DDBJ databases">
        <title>Complete sequence of Thermincola sp. JR.</title>
        <authorList>
            <consortium name="US DOE Joint Genome Institute"/>
            <person name="Lucas S."/>
            <person name="Copeland A."/>
            <person name="Lapidus A."/>
            <person name="Cheng J.-F."/>
            <person name="Bruce D."/>
            <person name="Goodwin L."/>
            <person name="Pitluck S."/>
            <person name="Chertkov O."/>
            <person name="Detter J.C."/>
            <person name="Han C."/>
            <person name="Tapia R."/>
            <person name="Land M."/>
            <person name="Hauser L."/>
            <person name="Kyrpides N."/>
            <person name="Mikhailova N."/>
            <person name="Hazen T.C."/>
            <person name="Woyke T."/>
        </authorList>
    </citation>
    <scope>NUCLEOTIDE SEQUENCE [LARGE SCALE GENOMIC DNA]</scope>
    <source>
        <strain evidence="3 4">JR</strain>
    </source>
</reference>
<dbReference type="InterPro" id="IPR019752">
    <property type="entry name" value="Pyrv/ketoisovalerate_OxRed_cat"/>
</dbReference>
<accession>D5XAP4</accession>
<sequence>MSQDIVIAGVGGQGTVLASRIIAEAAILANQPVFTSETIGMAQREGCVTSNVRIGEPLYGAVIPDGKADVLIGFELAETVRLLPKLKPGGTVIANATKIVPVSVATGKSVYNEAQLSEYLNEWPGSCYIFDASRLAEEAGSFKAVNIVMLGALSTLPDLLFTSEQLLEAILAMVPPKTTEINKKAFLAGRQALGGS</sequence>
<dbReference type="EMBL" id="CP002028">
    <property type="protein sequence ID" value="ADG83248.1"/>
    <property type="molecule type" value="Genomic_DNA"/>
</dbReference>
<evidence type="ECO:0000313" key="4">
    <source>
        <dbReference type="Proteomes" id="UP000002377"/>
    </source>
</evidence>
<evidence type="ECO:0000313" key="3">
    <source>
        <dbReference type="EMBL" id="ADG83248.1"/>
    </source>
</evidence>
<dbReference type="OrthoDB" id="9789125at2"/>
<protein>
    <submittedName>
        <fullName evidence="3">Pyruvate/ketoisovalerate oxidoreductase</fullName>
    </submittedName>
</protein>
<evidence type="ECO:0000259" key="2">
    <source>
        <dbReference type="Pfam" id="PF01558"/>
    </source>
</evidence>
<dbReference type="InterPro" id="IPR002869">
    <property type="entry name" value="Pyrv_flavodox_OxRed_cen"/>
</dbReference>
<dbReference type="eggNOG" id="COG1014">
    <property type="taxonomic scope" value="Bacteria"/>
</dbReference>
<name>D5XAP4_THEPJ</name>
<dbReference type="Proteomes" id="UP000002377">
    <property type="component" value="Chromosome"/>
</dbReference>
<keyword evidence="1" id="KW-0560">Oxidoreductase</keyword>
<keyword evidence="4" id="KW-1185">Reference proteome</keyword>
<dbReference type="Gene3D" id="3.40.920.10">
    <property type="entry name" value="Pyruvate-ferredoxin oxidoreductase, PFOR, domain III"/>
    <property type="match status" value="1"/>
</dbReference>
<proteinExistence type="predicted"/>
<dbReference type="SUPFAM" id="SSF53323">
    <property type="entry name" value="Pyruvate-ferredoxin oxidoreductase, PFOR, domain III"/>
    <property type="match status" value="1"/>
</dbReference>
<dbReference type="HOGENOM" id="CLU_087284_1_1_9"/>
<evidence type="ECO:0000256" key="1">
    <source>
        <dbReference type="ARBA" id="ARBA00023002"/>
    </source>
</evidence>
<feature type="domain" description="Pyruvate/ketoisovalerate oxidoreductase catalytic" evidence="2">
    <location>
        <begin position="11"/>
        <end position="191"/>
    </location>
</feature>
<dbReference type="AlphaFoldDB" id="D5XAP4"/>
<dbReference type="Pfam" id="PF01558">
    <property type="entry name" value="POR"/>
    <property type="match status" value="1"/>
</dbReference>
<gene>
    <name evidence="3" type="ordered locus">TherJR_2409</name>
</gene>
<dbReference type="STRING" id="635013.TherJR_2409"/>
<dbReference type="KEGG" id="tjr:TherJR_2409"/>